<proteinExistence type="predicted"/>
<gene>
    <name evidence="1" type="ORF">NUW58_g2611</name>
</gene>
<comment type="caution">
    <text evidence="1">The sequence shown here is derived from an EMBL/GenBank/DDBJ whole genome shotgun (WGS) entry which is preliminary data.</text>
</comment>
<organism evidence="1 2">
    <name type="scientific">Xylaria curta</name>
    <dbReference type="NCBI Taxonomy" id="42375"/>
    <lineage>
        <taxon>Eukaryota</taxon>
        <taxon>Fungi</taxon>
        <taxon>Dikarya</taxon>
        <taxon>Ascomycota</taxon>
        <taxon>Pezizomycotina</taxon>
        <taxon>Sordariomycetes</taxon>
        <taxon>Xylariomycetidae</taxon>
        <taxon>Xylariales</taxon>
        <taxon>Xylariaceae</taxon>
        <taxon>Xylaria</taxon>
    </lineage>
</organism>
<keyword evidence="2" id="KW-1185">Reference proteome</keyword>
<reference evidence="1" key="1">
    <citation type="submission" date="2022-10" db="EMBL/GenBank/DDBJ databases">
        <title>Genome Sequence of Xylaria curta.</title>
        <authorList>
            <person name="Buettner E."/>
        </authorList>
    </citation>
    <scope>NUCLEOTIDE SEQUENCE</scope>
    <source>
        <strain evidence="1">Babe10</strain>
    </source>
</reference>
<evidence type="ECO:0000313" key="1">
    <source>
        <dbReference type="EMBL" id="KAJ2991183.1"/>
    </source>
</evidence>
<evidence type="ECO:0000313" key="2">
    <source>
        <dbReference type="Proteomes" id="UP001143856"/>
    </source>
</evidence>
<name>A0ACC1PG25_9PEZI</name>
<dbReference type="EMBL" id="JAPDGR010000349">
    <property type="protein sequence ID" value="KAJ2991183.1"/>
    <property type="molecule type" value="Genomic_DNA"/>
</dbReference>
<dbReference type="Proteomes" id="UP001143856">
    <property type="component" value="Unassembled WGS sequence"/>
</dbReference>
<sequence>MEVSDPSNSTGRCDRPEADVEFALRTNLDDDLPELSGPSSGVGGAEGDSKKDEQEAESGFGANRLTKSDGDLKGENESEFGMREASTYDARNYDVVLIHGIRDSCKTVWINEDTSNWVSNWLLKEKGVNLLEFRYDVRNAAPIYSEGIEAEAVRLLEDLLKLRRNRPLRPLIFVTRDVGGIIAQTVLLIASSKPWLYGNVAQVTNLMIFYNCPHRIPNLLDAYDTMIKLLGITSTPGIPGASSLTALSAEARKLAEQVYSTNHRAIDAMLWQHIPIVNIVSLPLPTERDDGASAQRSDKRVISPAYCLEKNWATVGQPLECSIFTSLTHFELAQGKNDVSEMLSIRKNIRRCFPRGTEQYYSDDSKAGTPTWRYLLSECPPVSPPHAQNVDEELSDDIFWCWFSEQKEYQSWYQGGVGTHVLHAYGSSSIDIWSDKIYNGVNMSTSWPGAVVHFKFDRDDVRFNNTHGMVSYLVAQLSRRLMFAEKTSVVDDFASSLGNFGTWSTINLIQWMLILRQHKNAENILYIVSCVDQCKDDIFEILNKIRDIGEHTELKFRMLVTSDPNNRESKGSLLGCLSINMDRFVAAHEKYSPTGVYRQNRRMLEELSVVDGETKVIVDRAIASCGSDFHASQMLLAWFTSVQTPHDLQPVAIEILRNFARPPSVASISAAIRNSLPESLRATEQKVSIIVATALHPLSIDQIAWALISDASRDCLEDPIQRQQDAAAKIQQLIPGLYELKCGGVRACHDNWKSKNPETNRGRALNHARMATFCLGYLSIHQIQEDIENFCKADLDNEKYPPYFGNNLTAYSVKFLSRHTLLAADKRLEQELFKFFENTKTRMAWYNAHFGLTRHIRRPLYFQPVSALPVVAQTGLTGLTEMFIESEKGKETFVADLGIALIEAARYGRRKVVNRLLQEINIKAEALKDAVSYAASYGSAEPLHALVRRCATTEDFEWPEDILHRASWLGLTAVVRTLLEVGVTPNPAKEPQSFRGYSPLILCMVGRHRWVASLLIRCGAANVNAGSSMDSLALALARAARYANPDVVTLLLLHHAYSHHEIHKALVHACYGAAFTAAQELLKEFSRRGLGPAYEQDMIPLATVAEKGYIQCAKALITHGVSTNVSGGQTLPLLSAVQSKRLELASFLLDHGADPNMTTEKFKLPLLAAVENEDIPMVELLVKNGAKIEMVNKTNTILKTALSCASAIPNQALLTRLLRMRADVNHIPVGSPSPLFAAVRKKQVKNVMILLERGADVNAVVPEPFDSAPVNAAYDDPALLGILIENGADINHLSVNGTVLFQASRFGHEATVEFLLEYGKNLQLNKEFIDKERGVNNGMSPLCIACKNNHAGIIHLLLEAGANIQHSTSRGAFPLGICAQFAPRELPDRALRALLEYRTSLDLNQQDLDGNTALHQINSSTPLVVVELLVNAGASLNVANRKGDTPLMVAIEAGNIQACQYLFSKNASLAGVSYASSGLVYRAALSGVPDVIQMVVDAGADVDEIDPLTGQTPLYTLLATGNPSMPALQWLVGKCKADVNLPGRSLEYPIIKACASCDWETVRFLVEAGADLNVKDHAGRSPVHVFYCNSHYRDIDFLVDHGADLGARDKLGRTALHYAAAHAIEKDVDKLLDLSKINAN</sequence>
<accession>A0ACC1PG25</accession>
<protein>
    <submittedName>
        <fullName evidence="1">Uncharacterized protein</fullName>
    </submittedName>
</protein>